<accession>A0AAW5A7Q2</accession>
<reference evidence="1 2" key="1">
    <citation type="submission" date="2019-11" db="EMBL/GenBank/DDBJ databases">
        <title>Epiphytic Pseudomonas syringae from cherry orchards.</title>
        <authorList>
            <person name="Hulin M.T."/>
        </authorList>
    </citation>
    <scope>NUCLEOTIDE SEQUENCE [LARGE SCALE GENOMIC DNA]</scope>
    <source>
        <strain evidence="1 2">PA-6-9F</strain>
    </source>
</reference>
<name>A0AAW5A7Q2_9PSED</name>
<evidence type="ECO:0000313" key="1">
    <source>
        <dbReference type="EMBL" id="MCF5056206.1"/>
    </source>
</evidence>
<protein>
    <submittedName>
        <fullName evidence="1">Uncharacterized protein</fullName>
    </submittedName>
</protein>
<dbReference type="AlphaFoldDB" id="A0AAW5A7Q2"/>
<sequence length="54" mass="5871">MSSTALSRIRRSPTLAFTLAPVPRLALDGMLFEIEAVAGAARLIFRARDSEPVK</sequence>
<organism evidence="1 2">
    <name type="scientific">Pseudomonas proteolytica</name>
    <dbReference type="NCBI Taxonomy" id="219574"/>
    <lineage>
        <taxon>Bacteria</taxon>
        <taxon>Pseudomonadati</taxon>
        <taxon>Pseudomonadota</taxon>
        <taxon>Gammaproteobacteria</taxon>
        <taxon>Pseudomonadales</taxon>
        <taxon>Pseudomonadaceae</taxon>
        <taxon>Pseudomonas</taxon>
    </lineage>
</organism>
<dbReference type="Proteomes" id="UP000814172">
    <property type="component" value="Unassembled WGS sequence"/>
</dbReference>
<comment type="caution">
    <text evidence="1">The sequence shown here is derived from an EMBL/GenBank/DDBJ whole genome shotgun (WGS) entry which is preliminary data.</text>
</comment>
<keyword evidence="2" id="KW-1185">Reference proteome</keyword>
<proteinExistence type="predicted"/>
<dbReference type="EMBL" id="WKEW01000008">
    <property type="protein sequence ID" value="MCF5056206.1"/>
    <property type="molecule type" value="Genomic_DNA"/>
</dbReference>
<evidence type="ECO:0000313" key="2">
    <source>
        <dbReference type="Proteomes" id="UP000814172"/>
    </source>
</evidence>
<gene>
    <name evidence="1" type="ORF">GIW75_04340</name>
</gene>